<protein>
    <submittedName>
        <fullName evidence="1">Uncharacterized protein</fullName>
    </submittedName>
</protein>
<sequence length="539" mass="60914">MTANNACESQFVCSFVTSTVQQCGLIEYKKTWPSQILPLTCCKDSVDSHLHKYSISRRSIDSESSSLKIRAGLFEEDDDTLTICPKHRFALGVGWRPSTLCSIGWKCTKSKSNLKGTITKEQSIFLKKYYHVLLGIGSGVCSRCRKELVQRMADKENRVEPYPSDSMDSYCNVEVSESANAEFIMEDTREEISQNDAYGEVTQCKQTAQGAKKAALQIDEENLKTDCISMDSMDDCISETVYSQSSQYSEWQDSQESPSRKRKIALNTFLETVDISPVKKTLTLDFDLASERTKNDYVRKAKRIMNSVLGILVPQQESLLEEVLYESNACKYKTLESFSKAYSSMSSWGTQRQILSLLVQDYSYNQLKDYIPDLSRYKLSAARKHAEVVGIGKPVSQKKQFREKATIQQIENFLEFILSPAIMTDSPFGECTYKISSGMTLKVPKIILNNVRTRTVTLYLKYCEETQNTDILSERTYMRLLEAIEPNVRKSMKGLDNFAADGSQAFDNLKSVVETLGKGGKGQEWTEKIAISSWKGSSI</sequence>
<evidence type="ECO:0000313" key="2">
    <source>
        <dbReference type="Proteomes" id="UP000507470"/>
    </source>
</evidence>
<gene>
    <name evidence="1" type="ORF">MCOR_26336</name>
</gene>
<evidence type="ECO:0000313" key="1">
    <source>
        <dbReference type="EMBL" id="CAC5391325.1"/>
    </source>
</evidence>
<dbReference type="AlphaFoldDB" id="A0A6J8C4K2"/>
<organism evidence="1 2">
    <name type="scientific">Mytilus coruscus</name>
    <name type="common">Sea mussel</name>
    <dbReference type="NCBI Taxonomy" id="42192"/>
    <lineage>
        <taxon>Eukaryota</taxon>
        <taxon>Metazoa</taxon>
        <taxon>Spiralia</taxon>
        <taxon>Lophotrochozoa</taxon>
        <taxon>Mollusca</taxon>
        <taxon>Bivalvia</taxon>
        <taxon>Autobranchia</taxon>
        <taxon>Pteriomorphia</taxon>
        <taxon>Mytilida</taxon>
        <taxon>Mytiloidea</taxon>
        <taxon>Mytilidae</taxon>
        <taxon>Mytilinae</taxon>
        <taxon>Mytilus</taxon>
    </lineage>
</organism>
<dbReference type="Proteomes" id="UP000507470">
    <property type="component" value="Unassembled WGS sequence"/>
</dbReference>
<name>A0A6J8C4K2_MYTCO</name>
<accession>A0A6J8C4K2</accession>
<proteinExistence type="predicted"/>
<dbReference type="OrthoDB" id="6169643at2759"/>
<reference evidence="1 2" key="1">
    <citation type="submission" date="2020-06" db="EMBL/GenBank/DDBJ databases">
        <authorList>
            <person name="Li R."/>
            <person name="Bekaert M."/>
        </authorList>
    </citation>
    <scope>NUCLEOTIDE SEQUENCE [LARGE SCALE GENOMIC DNA]</scope>
    <source>
        <strain evidence="2">wild</strain>
    </source>
</reference>
<dbReference type="EMBL" id="CACVKT020004692">
    <property type="protein sequence ID" value="CAC5391325.1"/>
    <property type="molecule type" value="Genomic_DNA"/>
</dbReference>
<keyword evidence="2" id="KW-1185">Reference proteome</keyword>